<reference evidence="1 2" key="1">
    <citation type="submission" date="2023-03" db="EMBL/GenBank/DDBJ databases">
        <title>Genome insight into feeding habits of ladybird beetles.</title>
        <authorList>
            <person name="Li H.-S."/>
            <person name="Huang Y.-H."/>
            <person name="Pang H."/>
        </authorList>
    </citation>
    <scope>NUCLEOTIDE SEQUENCE [LARGE SCALE GENOMIC DNA]</scope>
    <source>
        <strain evidence="1">SYSU_2023b</strain>
        <tissue evidence="1">Whole body</tissue>
    </source>
</reference>
<evidence type="ECO:0000313" key="1">
    <source>
        <dbReference type="EMBL" id="KAK9882729.1"/>
    </source>
</evidence>
<organism evidence="1 2">
    <name type="scientific">Henosepilachna vigintioctopunctata</name>
    <dbReference type="NCBI Taxonomy" id="420089"/>
    <lineage>
        <taxon>Eukaryota</taxon>
        <taxon>Metazoa</taxon>
        <taxon>Ecdysozoa</taxon>
        <taxon>Arthropoda</taxon>
        <taxon>Hexapoda</taxon>
        <taxon>Insecta</taxon>
        <taxon>Pterygota</taxon>
        <taxon>Neoptera</taxon>
        <taxon>Endopterygota</taxon>
        <taxon>Coleoptera</taxon>
        <taxon>Polyphaga</taxon>
        <taxon>Cucujiformia</taxon>
        <taxon>Coccinelloidea</taxon>
        <taxon>Coccinellidae</taxon>
        <taxon>Epilachninae</taxon>
        <taxon>Epilachnini</taxon>
        <taxon>Henosepilachna</taxon>
    </lineage>
</organism>
<dbReference type="Proteomes" id="UP001431783">
    <property type="component" value="Unassembled WGS sequence"/>
</dbReference>
<dbReference type="EMBL" id="JARQZJ010000081">
    <property type="protein sequence ID" value="KAK9882729.1"/>
    <property type="molecule type" value="Genomic_DNA"/>
</dbReference>
<comment type="caution">
    <text evidence="1">The sequence shown here is derived from an EMBL/GenBank/DDBJ whole genome shotgun (WGS) entry which is preliminary data.</text>
</comment>
<accession>A0AAW1UPK1</accession>
<dbReference type="AlphaFoldDB" id="A0AAW1UPK1"/>
<sequence length="116" mass="12673">MKGESSQEIKRIISSISSPLGALESLKRPVSKWDDVLVYQIVLLLDSETHHVLLSTAMVSVCSGLDDNDVIIARALIDQGLQTSFVSESLCQRVNVKYKSVDVPISGVGGQKNFRL</sequence>
<proteinExistence type="predicted"/>
<name>A0AAW1UPK1_9CUCU</name>
<keyword evidence="2" id="KW-1185">Reference proteome</keyword>
<evidence type="ECO:0000313" key="2">
    <source>
        <dbReference type="Proteomes" id="UP001431783"/>
    </source>
</evidence>
<gene>
    <name evidence="1" type="ORF">WA026_022990</name>
</gene>
<protein>
    <submittedName>
        <fullName evidence="1">Uncharacterized protein</fullName>
    </submittedName>
</protein>